<evidence type="ECO:0000313" key="1">
    <source>
        <dbReference type="EMBL" id="EOQ58414.1"/>
    </source>
</evidence>
<dbReference type="RefSeq" id="WP_000546935.1">
    <property type="nucleotide sequence ID" value="NZ_KB976010.1"/>
</dbReference>
<protein>
    <submittedName>
        <fullName evidence="1">Uncharacterized protein</fullName>
    </submittedName>
</protein>
<evidence type="ECO:0000313" key="2">
    <source>
        <dbReference type="Proteomes" id="UP000014060"/>
    </source>
</evidence>
<proteinExistence type="predicted"/>
<dbReference type="EMBL" id="AHCJ01000075">
    <property type="protein sequence ID" value="EOQ58414.1"/>
    <property type="molecule type" value="Genomic_DNA"/>
</dbReference>
<dbReference type="AlphaFoldDB" id="A0ABC9SRH0"/>
<organism evidence="1 2">
    <name type="scientific">Bacillus cereus TIAC219</name>
    <dbReference type="NCBI Taxonomy" id="718222"/>
    <lineage>
        <taxon>Bacteria</taxon>
        <taxon>Bacillati</taxon>
        <taxon>Bacillota</taxon>
        <taxon>Bacilli</taxon>
        <taxon>Bacillales</taxon>
        <taxon>Bacillaceae</taxon>
        <taxon>Bacillus</taxon>
        <taxon>Bacillus cereus group</taxon>
    </lineage>
</organism>
<gene>
    <name evidence="1" type="ORF">IAY_06164</name>
</gene>
<accession>A0ABC9SRH0</accession>
<comment type="caution">
    <text evidence="1">The sequence shown here is derived from an EMBL/GenBank/DDBJ whole genome shotgun (WGS) entry which is preliminary data.</text>
</comment>
<sequence>MHIFYKLDTNIEVNRTLEKPYVLHVKICYFNDEFKQRIQNVVKIYQPHFEIKYKNFIVKYLQKDHFKIKLVSYRNREHRASLTGNYSYLKNLEYFDFKNGIYTFLNHNEAEEAMYKIKEIIIETLNKESLVFQKI</sequence>
<reference evidence="1 2" key="1">
    <citation type="submission" date="2013-01" db="EMBL/GenBank/DDBJ databases">
        <title>The Genome Sequence of Bacillus cereus TIAC219.</title>
        <authorList>
            <consortium name="The Broad Institute Genome Sequencing Platform"/>
            <consortium name="The Broad Institute Genome Sequencing Center for Infectious Disease"/>
            <person name="Feldgarden M."/>
            <person name="Van der Auwera G.A."/>
            <person name="Mahillon J."/>
            <person name="Duprez V."/>
            <person name="Timmery S."/>
            <person name="Mattelet C."/>
            <person name="Dierick K."/>
            <person name="Sun M."/>
            <person name="Yu Z."/>
            <person name="Zhu L."/>
            <person name="Hu X."/>
            <person name="Shank E.B."/>
            <person name="Swiecicka I."/>
            <person name="Hansen B.M."/>
            <person name="Andrup L."/>
            <person name="Walker B."/>
            <person name="Young S.K."/>
            <person name="Zeng Q."/>
            <person name="Gargeya S."/>
            <person name="Fitzgerald M."/>
            <person name="Haas B."/>
            <person name="Abouelleil A."/>
            <person name="Alvarado L."/>
            <person name="Arachchi H.M."/>
            <person name="Berlin A.M."/>
            <person name="Chapman S.B."/>
            <person name="Dewar J."/>
            <person name="Goldberg J."/>
            <person name="Griggs A."/>
            <person name="Gujja S."/>
            <person name="Hansen M."/>
            <person name="Howarth C."/>
            <person name="Imamovic A."/>
            <person name="Larimer J."/>
            <person name="McCowan C."/>
            <person name="Murphy C."/>
            <person name="Neiman D."/>
            <person name="Pearson M."/>
            <person name="Priest M."/>
            <person name="Roberts A."/>
            <person name="Saif S."/>
            <person name="Shea T."/>
            <person name="Sisk P."/>
            <person name="Sykes S."/>
            <person name="Wortman J."/>
            <person name="Nusbaum C."/>
            <person name="Birren B."/>
        </authorList>
    </citation>
    <scope>NUCLEOTIDE SEQUENCE [LARGE SCALE GENOMIC DNA]</scope>
    <source>
        <strain evidence="1 2">TIAC219</strain>
    </source>
</reference>
<name>A0ABC9SRH0_BACCE</name>
<dbReference type="Proteomes" id="UP000014060">
    <property type="component" value="Unassembled WGS sequence"/>
</dbReference>